<evidence type="ECO:0000313" key="3">
    <source>
        <dbReference type="Proteomes" id="UP001516464"/>
    </source>
</evidence>
<dbReference type="EMBL" id="SBIQ01000030">
    <property type="protein sequence ID" value="KAF7684077.1"/>
    <property type="molecule type" value="Genomic_DNA"/>
</dbReference>
<proteinExistence type="predicted"/>
<reference evidence="2 3" key="1">
    <citation type="submission" date="2019-01" db="EMBL/GenBank/DDBJ databases">
        <title>Genomes sequencing and comparative genomics of infectious freshwater microsporidia, Cucumispora dikerogammari and Thelohania contejeani.</title>
        <authorList>
            <person name="Cormier A."/>
            <person name="Giraud I."/>
            <person name="Wattier R."/>
            <person name="Teixeira M."/>
            <person name="Grandjean F."/>
            <person name="Rigaud T."/>
            <person name="Cordaux R."/>
        </authorList>
    </citation>
    <scope>NUCLEOTIDE SEQUENCE [LARGE SCALE GENOMIC DNA]</scope>
    <source>
        <strain evidence="2">T1</strain>
        <tissue evidence="2">Spores</tissue>
    </source>
</reference>
<keyword evidence="1" id="KW-1133">Transmembrane helix</keyword>
<feature type="transmembrane region" description="Helical" evidence="1">
    <location>
        <begin position="9"/>
        <end position="31"/>
    </location>
</feature>
<organism evidence="2 3">
    <name type="scientific">Astathelohania contejeani</name>
    <dbReference type="NCBI Taxonomy" id="164912"/>
    <lineage>
        <taxon>Eukaryota</taxon>
        <taxon>Fungi</taxon>
        <taxon>Fungi incertae sedis</taxon>
        <taxon>Microsporidia</taxon>
        <taxon>Astathelohaniidae</taxon>
        <taxon>Astathelohania</taxon>
    </lineage>
</organism>
<accession>A0ABQ7I0X9</accession>
<gene>
    <name evidence="2" type="ORF">TCON_0711</name>
</gene>
<name>A0ABQ7I0X9_9MICR</name>
<evidence type="ECO:0000256" key="1">
    <source>
        <dbReference type="SAM" id="Phobius"/>
    </source>
</evidence>
<comment type="caution">
    <text evidence="2">The sequence shown here is derived from an EMBL/GenBank/DDBJ whole genome shotgun (WGS) entry which is preliminary data.</text>
</comment>
<dbReference type="Proteomes" id="UP001516464">
    <property type="component" value="Unassembled WGS sequence"/>
</dbReference>
<evidence type="ECO:0000313" key="2">
    <source>
        <dbReference type="EMBL" id="KAF7684077.1"/>
    </source>
</evidence>
<keyword evidence="1" id="KW-0472">Membrane</keyword>
<keyword evidence="3" id="KW-1185">Reference proteome</keyword>
<sequence length="173" mass="20230">MKMALKQEAIITIAMAITSIIFAFYTGLVYYKSVPKGEHSYNHQTNTYYYALDAGKSISISKTEFYSSHMDISIFNISPKIFYVVLNSSKIFAFERERFMEVFETKDKMRPTNDQLTLVIIKFVELCSVFPYQILSFKRIGDNLTVNGYQLKNEQNNISRFITRLYECSDYDK</sequence>
<keyword evidence="1" id="KW-0812">Transmembrane</keyword>
<protein>
    <submittedName>
        <fullName evidence="2">Uncharacterized protein</fullName>
    </submittedName>
</protein>